<feature type="region of interest" description="Disordered" evidence="1">
    <location>
        <begin position="162"/>
        <end position="186"/>
    </location>
</feature>
<feature type="compositionally biased region" description="Low complexity" evidence="1">
    <location>
        <begin position="168"/>
        <end position="186"/>
    </location>
</feature>
<keyword evidence="5" id="KW-1185">Reference proteome</keyword>
<evidence type="ECO:0000313" key="4">
    <source>
        <dbReference type="Proteomes" id="UP000277326"/>
    </source>
</evidence>
<gene>
    <name evidence="3" type="ORF">ATH50_2876</name>
    <name evidence="2" type="ORF">DU502_14465</name>
</gene>
<dbReference type="Proteomes" id="UP000282007">
    <property type="component" value="Chromosome"/>
</dbReference>
<evidence type="ECO:0008006" key="6">
    <source>
        <dbReference type="Google" id="ProtNLM"/>
    </source>
</evidence>
<organism evidence="3 4">
    <name type="scientific">Haloplanus aerogenes</name>
    <dbReference type="NCBI Taxonomy" id="660522"/>
    <lineage>
        <taxon>Archaea</taxon>
        <taxon>Methanobacteriati</taxon>
        <taxon>Methanobacteriota</taxon>
        <taxon>Stenosarchaea group</taxon>
        <taxon>Halobacteria</taxon>
        <taxon>Halobacteriales</taxon>
        <taxon>Haloferacaceae</taxon>
        <taxon>Haloplanus</taxon>
    </lineage>
</organism>
<dbReference type="Proteomes" id="UP000277326">
    <property type="component" value="Unassembled WGS sequence"/>
</dbReference>
<evidence type="ECO:0000256" key="1">
    <source>
        <dbReference type="SAM" id="MobiDB-lite"/>
    </source>
</evidence>
<dbReference type="PROSITE" id="PS51257">
    <property type="entry name" value="PROKAR_LIPOPROTEIN"/>
    <property type="match status" value="1"/>
</dbReference>
<dbReference type="EMBL" id="CP034145">
    <property type="protein sequence ID" value="AZH26499.1"/>
    <property type="molecule type" value="Genomic_DNA"/>
</dbReference>
<proteinExistence type="predicted"/>
<sequence>MRRRAFLASAGIAALAGCSNGDGSTTATPTPTETGAPNFELRGARFPGNKTLNVVTNFIIAVENTGSAAGTFRSPLQMKVGDGEWKTAGEVEMPLDAGETGEWHSPDFLPQYLTTLHFRLGAFDETWSIKIHPRELDFSHYYAVPTGLYINVLGGSFESTYSTSGNETADTTNDTATPAATTTPVSAPDEKAWAVMQVDVRNRLEEPHDAPPASSFVLEVDGEQMPQHQEVSANPYEGGELAGRTVRRGELVYAVPEGTRARDIRLVWEASLPKGDVKAIWTK</sequence>
<reference evidence="2 5" key="2">
    <citation type="submission" date="2018-07" db="EMBL/GenBank/DDBJ databases">
        <title>Genome sequences of Haloplanus aerogenes JCM 16430T.</title>
        <authorList>
            <person name="Kim Y.B."/>
            <person name="Roh S.W."/>
        </authorList>
    </citation>
    <scope>NUCLEOTIDE SEQUENCE [LARGE SCALE GENOMIC DNA]</scope>
    <source>
        <strain evidence="2 5">JCM 16430</strain>
    </source>
</reference>
<accession>A0A3M0CYK5</accession>
<evidence type="ECO:0000313" key="5">
    <source>
        <dbReference type="Proteomes" id="UP000282007"/>
    </source>
</evidence>
<evidence type="ECO:0000313" key="3">
    <source>
        <dbReference type="EMBL" id="RMB12726.1"/>
    </source>
</evidence>
<name>A0A3M0CYK5_9EURY</name>
<dbReference type="OrthoDB" id="306989at2157"/>
<reference evidence="3" key="3">
    <citation type="submission" date="2018-10" db="EMBL/GenBank/DDBJ databases">
        <authorList>
            <person name="Whitman W."/>
            <person name="Huntemann M."/>
            <person name="Clum A."/>
            <person name="Pillay M."/>
            <person name="Palaniappan K."/>
            <person name="Varghese N."/>
            <person name="Mikhailova N."/>
            <person name="Stamatis D."/>
            <person name="Reddy T."/>
            <person name="Daum C."/>
            <person name="Shapiro N."/>
            <person name="Ivanova N."/>
            <person name="Kyrpides N."/>
            <person name="Woyke T."/>
        </authorList>
    </citation>
    <scope>NUCLEOTIDE SEQUENCE</scope>
    <source>
        <strain evidence="3">CGMCC 1.10124</strain>
    </source>
</reference>
<dbReference type="EMBL" id="REFS01000006">
    <property type="protein sequence ID" value="RMB12726.1"/>
    <property type="molecule type" value="Genomic_DNA"/>
</dbReference>
<reference evidence="3 4" key="1">
    <citation type="journal article" date="2015" name="Stand. Genomic Sci.">
        <title>Genomic Encyclopedia of Bacterial and Archaeal Type Strains, Phase III: the genomes of soil and plant-associated and newly described type strains.</title>
        <authorList>
            <person name="Whitman W.B."/>
            <person name="Woyke T."/>
            <person name="Klenk H.P."/>
            <person name="Zhou Y."/>
            <person name="Lilburn T.G."/>
            <person name="Beck B.J."/>
            <person name="De Vos P."/>
            <person name="Vandamme P."/>
            <person name="Eisen J.A."/>
            <person name="Garrity G."/>
            <person name="Hugenholtz P."/>
            <person name="Kyrpides N.C."/>
        </authorList>
    </citation>
    <scope>NUCLEOTIDE SEQUENCE [LARGE SCALE GENOMIC DNA]</scope>
    <source>
        <strain evidence="3 4">CGMCC 1.10124</strain>
    </source>
</reference>
<evidence type="ECO:0000313" key="2">
    <source>
        <dbReference type="EMBL" id="AZH26499.1"/>
    </source>
</evidence>
<dbReference type="AlphaFoldDB" id="A0A3M0CYK5"/>
<dbReference type="GeneID" id="38472513"/>
<dbReference type="KEGG" id="haer:DU502_14465"/>
<protein>
    <recommendedName>
        <fullName evidence="6">DUF4352 domain-containing protein</fullName>
    </recommendedName>
</protein>
<dbReference type="RefSeq" id="WP_121921460.1">
    <property type="nucleotide sequence ID" value="NZ_CP034145.1"/>
</dbReference>